<dbReference type="AlphaFoldDB" id="F4R4M6"/>
<dbReference type="Pfam" id="PF05024">
    <property type="entry name" value="Gpi1"/>
    <property type="match status" value="1"/>
</dbReference>
<protein>
    <recommendedName>
        <fullName evidence="4">Gpi1-domain-containing protein</fullName>
    </recommendedName>
</protein>
<keyword evidence="3" id="KW-1185">Reference proteome</keyword>
<sequence length="573" mass="65467">MEEKAGKHLTHLFWPSDISPGTSGYLIGWRFQNAACVATLVTLPWLQSDQLRHVQLELHSTQNLTVEPLGYISDPETAPTPGRHLFPSATWIDLEFSGKVPRLCSSEQDAMLVVIYDRPSMKRHHFLSLQPLLKSSTMLKNRHQQVKKSDLPAKMRRLNEAYRLKRHCDQLVHAINANTTQINHSQELNERAHGKYLSDVTNQDNNQDHSKAKSKHPWPKPDSFFACLMLSTTVGLRATKRYGEKSLPRCLSAGPNMSGICTYTYTTVIELFNTLWLIANDIIFGRSSATFLMENRNVLAAWLETNLEEYTVAFIKKALQWTNSYPVGLKLNDELCETFYTGSVLIVDLWHAYVLKPTFGALPHILLLTGYASFCGHTFTLAVASDFFALSTFHLWLVYRLFTFVFSWHLQTLQFLFNIFRGRKFNILRDRTEPATYQLDQLILGTILFTLATFLFPTVLAFYLLLSVPRLLIVAIHAIIDTGLSLLNHFPLFTVMLRLKDPARLPGLSCTRHKVRVTWDTFCPLEARPTILPTRDYIALWAELTSHYSPLELISRLLTGRPIAPLAGPHHYR</sequence>
<feature type="transmembrane region" description="Helical" evidence="1">
    <location>
        <begin position="471"/>
        <end position="490"/>
    </location>
</feature>
<dbReference type="STRING" id="747676.F4R4M6"/>
<evidence type="ECO:0000256" key="1">
    <source>
        <dbReference type="SAM" id="Phobius"/>
    </source>
</evidence>
<dbReference type="PANTHER" id="PTHR21329:SF3">
    <property type="entry name" value="PHOSPHATIDYLINOSITOL N-ACETYLGLUCOSAMINYLTRANSFERASE SUBUNIT Q"/>
    <property type="match status" value="1"/>
</dbReference>
<dbReference type="eggNOG" id="KOG1183">
    <property type="taxonomic scope" value="Eukaryota"/>
</dbReference>
<dbReference type="InterPro" id="IPR007720">
    <property type="entry name" value="PigQ/GPI1"/>
</dbReference>
<dbReference type="EMBL" id="GL883090">
    <property type="protein sequence ID" value="EGG12834.1"/>
    <property type="molecule type" value="Genomic_DNA"/>
</dbReference>
<dbReference type="GO" id="GO:0006506">
    <property type="term" value="P:GPI anchor biosynthetic process"/>
    <property type="evidence" value="ECO:0007669"/>
    <property type="project" value="InterPro"/>
</dbReference>
<feature type="transmembrane region" description="Helical" evidence="1">
    <location>
        <begin position="397"/>
        <end position="420"/>
    </location>
</feature>
<reference evidence="3" key="1">
    <citation type="journal article" date="2011" name="Proc. Natl. Acad. Sci. U.S.A.">
        <title>Obligate biotrophy features unraveled by the genomic analysis of rust fungi.</title>
        <authorList>
            <person name="Duplessis S."/>
            <person name="Cuomo C.A."/>
            <person name="Lin Y.-C."/>
            <person name="Aerts A."/>
            <person name="Tisserant E."/>
            <person name="Veneault-Fourrey C."/>
            <person name="Joly D.L."/>
            <person name="Hacquard S."/>
            <person name="Amselem J."/>
            <person name="Cantarel B.L."/>
            <person name="Chiu R."/>
            <person name="Coutinho P.M."/>
            <person name="Feau N."/>
            <person name="Field M."/>
            <person name="Frey P."/>
            <person name="Gelhaye E."/>
            <person name="Goldberg J."/>
            <person name="Grabherr M.G."/>
            <person name="Kodira C.D."/>
            <person name="Kohler A."/>
            <person name="Kuees U."/>
            <person name="Lindquist E.A."/>
            <person name="Lucas S.M."/>
            <person name="Mago R."/>
            <person name="Mauceli E."/>
            <person name="Morin E."/>
            <person name="Murat C."/>
            <person name="Pangilinan J.L."/>
            <person name="Park R."/>
            <person name="Pearson M."/>
            <person name="Quesneville H."/>
            <person name="Rouhier N."/>
            <person name="Sakthikumar S."/>
            <person name="Salamov A.A."/>
            <person name="Schmutz J."/>
            <person name="Selles B."/>
            <person name="Shapiro H."/>
            <person name="Tanguay P."/>
            <person name="Tuskan G.A."/>
            <person name="Henrissat B."/>
            <person name="Van de Peer Y."/>
            <person name="Rouze P."/>
            <person name="Ellis J.G."/>
            <person name="Dodds P.N."/>
            <person name="Schein J.E."/>
            <person name="Zhong S."/>
            <person name="Hamelin R.C."/>
            <person name="Grigoriev I.V."/>
            <person name="Szabo L.J."/>
            <person name="Martin F."/>
        </authorList>
    </citation>
    <scope>NUCLEOTIDE SEQUENCE [LARGE SCALE GENOMIC DNA]</scope>
    <source>
        <strain evidence="3">98AG31 / pathotype 3-4-7</strain>
    </source>
</reference>
<gene>
    <name evidence="2" type="ORF">MELLADRAFT_101405</name>
</gene>
<dbReference type="KEGG" id="mlr:MELLADRAFT_101405"/>
<dbReference type="GeneID" id="18921356"/>
<evidence type="ECO:0000313" key="2">
    <source>
        <dbReference type="EMBL" id="EGG12834.1"/>
    </source>
</evidence>
<keyword evidence="1" id="KW-0812">Transmembrane</keyword>
<evidence type="ECO:0000313" key="3">
    <source>
        <dbReference type="Proteomes" id="UP000001072"/>
    </source>
</evidence>
<proteinExistence type="predicted"/>
<dbReference type="RefSeq" id="XP_007403772.1">
    <property type="nucleotide sequence ID" value="XM_007403710.1"/>
</dbReference>
<dbReference type="HOGENOM" id="CLU_007914_2_1_1"/>
<dbReference type="VEuPathDB" id="FungiDB:MELLADRAFT_101405"/>
<feature type="transmembrane region" description="Helical" evidence="1">
    <location>
        <begin position="365"/>
        <end position="385"/>
    </location>
</feature>
<keyword evidence="1" id="KW-0472">Membrane</keyword>
<evidence type="ECO:0008006" key="4">
    <source>
        <dbReference type="Google" id="ProtNLM"/>
    </source>
</evidence>
<dbReference type="PANTHER" id="PTHR21329">
    <property type="entry name" value="PHOSPHATIDYLINOSITOL N-ACETYLGLUCOSAMINYLTRANSFERASE SUBUNIT Q-RELATED"/>
    <property type="match status" value="1"/>
</dbReference>
<name>F4R4M6_MELLP</name>
<dbReference type="InParanoid" id="F4R4M6"/>
<organism evidence="3">
    <name type="scientific">Melampsora larici-populina (strain 98AG31 / pathotype 3-4-7)</name>
    <name type="common">Poplar leaf rust fungus</name>
    <dbReference type="NCBI Taxonomy" id="747676"/>
    <lineage>
        <taxon>Eukaryota</taxon>
        <taxon>Fungi</taxon>
        <taxon>Dikarya</taxon>
        <taxon>Basidiomycota</taxon>
        <taxon>Pucciniomycotina</taxon>
        <taxon>Pucciniomycetes</taxon>
        <taxon>Pucciniales</taxon>
        <taxon>Melampsoraceae</taxon>
        <taxon>Melampsora</taxon>
    </lineage>
</organism>
<dbReference type="OrthoDB" id="70250at2759"/>
<dbReference type="GO" id="GO:0005783">
    <property type="term" value="C:endoplasmic reticulum"/>
    <property type="evidence" value="ECO:0007669"/>
    <property type="project" value="TreeGrafter"/>
</dbReference>
<dbReference type="GO" id="GO:0016020">
    <property type="term" value="C:membrane"/>
    <property type="evidence" value="ECO:0007669"/>
    <property type="project" value="InterPro"/>
</dbReference>
<dbReference type="Proteomes" id="UP000001072">
    <property type="component" value="Unassembled WGS sequence"/>
</dbReference>
<feature type="transmembrane region" description="Helical" evidence="1">
    <location>
        <begin position="441"/>
        <end position="465"/>
    </location>
</feature>
<accession>F4R4M6</accession>
<dbReference type="FunCoup" id="F4R4M6">
    <property type="interactions" value="182"/>
</dbReference>
<keyword evidence="1" id="KW-1133">Transmembrane helix</keyword>